<evidence type="ECO:0000313" key="2">
    <source>
        <dbReference type="Proteomes" id="UP000177202"/>
    </source>
</evidence>
<organism evidence="1 2">
    <name type="scientific">Candidatus Zambryskibacteria bacterium RIFCSPLOWO2_02_FULL_44_12b</name>
    <dbReference type="NCBI Taxonomy" id="1802772"/>
    <lineage>
        <taxon>Bacteria</taxon>
        <taxon>Candidatus Zambryskiibacteriota</taxon>
    </lineage>
</organism>
<proteinExistence type="predicted"/>
<protein>
    <submittedName>
        <fullName evidence="1">Uncharacterized protein</fullName>
    </submittedName>
</protein>
<dbReference type="AlphaFoldDB" id="A0A1G2ULC7"/>
<comment type="caution">
    <text evidence="1">The sequence shown here is derived from an EMBL/GenBank/DDBJ whole genome shotgun (WGS) entry which is preliminary data.</text>
</comment>
<evidence type="ECO:0000313" key="1">
    <source>
        <dbReference type="EMBL" id="OHB10228.1"/>
    </source>
</evidence>
<sequence length="59" mass="6298">MKILRVAGLGLALIMLKFLVPRIFSGAENTLLAFFDAIQQILGTRSGFLPANVPSVPGL</sequence>
<dbReference type="EMBL" id="MHWP01000019">
    <property type="protein sequence ID" value="OHB10228.1"/>
    <property type="molecule type" value="Genomic_DNA"/>
</dbReference>
<reference evidence="1 2" key="1">
    <citation type="journal article" date="2016" name="Nat. Commun.">
        <title>Thousands of microbial genomes shed light on interconnected biogeochemical processes in an aquifer system.</title>
        <authorList>
            <person name="Anantharaman K."/>
            <person name="Brown C.T."/>
            <person name="Hug L.A."/>
            <person name="Sharon I."/>
            <person name="Castelle C.J."/>
            <person name="Probst A.J."/>
            <person name="Thomas B.C."/>
            <person name="Singh A."/>
            <person name="Wilkins M.J."/>
            <person name="Karaoz U."/>
            <person name="Brodie E.L."/>
            <person name="Williams K.H."/>
            <person name="Hubbard S.S."/>
            <person name="Banfield J.F."/>
        </authorList>
    </citation>
    <scope>NUCLEOTIDE SEQUENCE [LARGE SCALE GENOMIC DNA]</scope>
</reference>
<name>A0A1G2ULC7_9BACT</name>
<gene>
    <name evidence="1" type="ORF">A3H60_01835</name>
</gene>
<dbReference type="Proteomes" id="UP000177202">
    <property type="component" value="Unassembled WGS sequence"/>
</dbReference>
<dbReference type="STRING" id="1802772.A3H60_01835"/>
<accession>A0A1G2ULC7</accession>